<accession>A0A0H1RMH9</accession>
<proteinExistence type="inferred from homology"/>
<dbReference type="PROSITE" id="PS51471">
    <property type="entry name" value="FE2OG_OXY"/>
    <property type="match status" value="1"/>
</dbReference>
<dbReference type="NCBIfam" id="NF003975">
    <property type="entry name" value="PRK05467.1-4"/>
    <property type="match status" value="1"/>
</dbReference>
<feature type="binding site" evidence="7">
    <location>
        <position position="97"/>
    </location>
    <ligand>
        <name>Fe cation</name>
        <dbReference type="ChEBI" id="CHEBI:24875"/>
    </ligand>
</feature>
<dbReference type="GO" id="GO:0006974">
    <property type="term" value="P:DNA damage response"/>
    <property type="evidence" value="ECO:0007669"/>
    <property type="project" value="TreeGrafter"/>
</dbReference>
<dbReference type="PANTHER" id="PTHR41536">
    <property type="entry name" value="PKHD-TYPE HYDROXYLASE YBIX"/>
    <property type="match status" value="1"/>
</dbReference>
<sequence length="219" mass="24342">MLITIADILPPNEIEEIRTMLGSMRFEDGRATAGWSAKLVKDNEQAREGAALTLLRERVTNAIQSNEVFNLAARPKALTPLLFSRYTEGKQYGSHVDNPLMNGVRTDVSFTLFLADPETYDGGELVIESMSGEEEIKLPAGHLVAYDSTTLHRVAPVTGGERLVAVGWAQSYVRDSAQRELLFDLETARRNLFAQHGKTPEFDLLAKSSANLFRMWAEV</sequence>
<organism evidence="9 10">
    <name type="scientific">Microvirga vignae</name>
    <dbReference type="NCBI Taxonomy" id="1225564"/>
    <lineage>
        <taxon>Bacteria</taxon>
        <taxon>Pseudomonadati</taxon>
        <taxon>Pseudomonadota</taxon>
        <taxon>Alphaproteobacteria</taxon>
        <taxon>Hyphomicrobiales</taxon>
        <taxon>Methylobacteriaceae</taxon>
        <taxon>Microvirga</taxon>
    </lineage>
</organism>
<dbReference type="InterPro" id="IPR023550">
    <property type="entry name" value="PKHD_hydroxylase"/>
</dbReference>
<evidence type="ECO:0000256" key="4">
    <source>
        <dbReference type="ARBA" id="ARBA00022964"/>
    </source>
</evidence>
<evidence type="ECO:0000256" key="1">
    <source>
        <dbReference type="ARBA" id="ARBA00001961"/>
    </source>
</evidence>
<dbReference type="GO" id="GO:0006879">
    <property type="term" value="P:intracellular iron ion homeostasis"/>
    <property type="evidence" value="ECO:0007669"/>
    <property type="project" value="TreeGrafter"/>
</dbReference>
<evidence type="ECO:0000256" key="7">
    <source>
        <dbReference type="HAMAP-Rule" id="MF_00657"/>
    </source>
</evidence>
<gene>
    <name evidence="9" type="ORF">AA309_07125</name>
</gene>
<evidence type="ECO:0000259" key="8">
    <source>
        <dbReference type="PROSITE" id="PS51471"/>
    </source>
</evidence>
<evidence type="ECO:0000313" key="9">
    <source>
        <dbReference type="EMBL" id="KLK93822.1"/>
    </source>
</evidence>
<keyword evidence="10" id="KW-1185">Reference proteome</keyword>
<dbReference type="InterPro" id="IPR044862">
    <property type="entry name" value="Pro_4_hyd_alph_FE2OG_OXY"/>
</dbReference>
<evidence type="ECO:0000313" key="10">
    <source>
        <dbReference type="Proteomes" id="UP000035489"/>
    </source>
</evidence>
<evidence type="ECO:0000256" key="5">
    <source>
        <dbReference type="ARBA" id="ARBA00023002"/>
    </source>
</evidence>
<comment type="caution">
    <text evidence="9">The sequence shown here is derived from an EMBL/GenBank/DDBJ whole genome shotgun (WGS) entry which is preliminary data.</text>
</comment>
<dbReference type="RefSeq" id="WP_047188312.1">
    <property type="nucleotide sequence ID" value="NZ_LCYG01000017.1"/>
</dbReference>
<dbReference type="EMBL" id="LCYG01000017">
    <property type="protein sequence ID" value="KLK93822.1"/>
    <property type="molecule type" value="Genomic_DNA"/>
</dbReference>
<name>A0A0H1RMH9_9HYPH</name>
<dbReference type="InterPro" id="IPR005123">
    <property type="entry name" value="Oxoglu/Fe-dep_dioxygenase_dom"/>
</dbReference>
<evidence type="ECO:0000256" key="2">
    <source>
        <dbReference type="ARBA" id="ARBA00022723"/>
    </source>
</evidence>
<comment type="cofactor">
    <cofactor evidence="1 7">
        <name>L-ascorbate</name>
        <dbReference type="ChEBI" id="CHEBI:38290"/>
    </cofactor>
</comment>
<dbReference type="PANTHER" id="PTHR41536:SF1">
    <property type="entry name" value="PKHD-TYPE HYDROXYLASE YBIX"/>
    <property type="match status" value="1"/>
</dbReference>
<feature type="binding site" evidence="7">
    <location>
        <position position="152"/>
    </location>
    <ligand>
        <name>Fe cation</name>
        <dbReference type="ChEBI" id="CHEBI:24875"/>
    </ligand>
</feature>
<dbReference type="Proteomes" id="UP000035489">
    <property type="component" value="Unassembled WGS sequence"/>
</dbReference>
<dbReference type="GO" id="GO:0016706">
    <property type="term" value="F:2-oxoglutarate-dependent dioxygenase activity"/>
    <property type="evidence" value="ECO:0007669"/>
    <property type="project" value="UniProtKB-UniRule"/>
</dbReference>
<dbReference type="STRING" id="1225564.AA309_07125"/>
<dbReference type="InterPro" id="IPR041097">
    <property type="entry name" value="PKHD_C"/>
</dbReference>
<keyword evidence="3 7" id="KW-0847">Vitamin C</keyword>
<evidence type="ECO:0000256" key="3">
    <source>
        <dbReference type="ARBA" id="ARBA00022896"/>
    </source>
</evidence>
<dbReference type="GO" id="GO:0005506">
    <property type="term" value="F:iron ion binding"/>
    <property type="evidence" value="ECO:0007669"/>
    <property type="project" value="UniProtKB-UniRule"/>
</dbReference>
<keyword evidence="5 7" id="KW-0560">Oxidoreductase</keyword>
<dbReference type="Gene3D" id="2.60.120.620">
    <property type="entry name" value="q2cbj1_9rhob like domain"/>
    <property type="match status" value="1"/>
</dbReference>
<comment type="cofactor">
    <cofactor evidence="7">
        <name>Fe(2+)</name>
        <dbReference type="ChEBI" id="CHEBI:29033"/>
    </cofactor>
    <text evidence="7">Binds 1 Fe(2+) ion per subunit.</text>
</comment>
<dbReference type="Gene3D" id="4.10.860.20">
    <property type="entry name" value="Rabenosyn, Rab binding domain"/>
    <property type="match status" value="1"/>
</dbReference>
<keyword evidence="4 7" id="KW-0223">Dioxygenase</keyword>
<dbReference type="InterPro" id="IPR006620">
    <property type="entry name" value="Pro_4_hyd_alph"/>
</dbReference>
<evidence type="ECO:0000256" key="6">
    <source>
        <dbReference type="ARBA" id="ARBA00023004"/>
    </source>
</evidence>
<feature type="binding site" evidence="7">
    <location>
        <position position="95"/>
    </location>
    <ligand>
        <name>Fe cation</name>
        <dbReference type="ChEBI" id="CHEBI:24875"/>
    </ligand>
</feature>
<reference evidence="9 10" key="1">
    <citation type="submission" date="2015-05" db="EMBL/GenBank/DDBJ databases">
        <title>Draft genome sequence of Microvirga vignae strain BR3299, a novel nitrogen fixing bacteria isolated from Brazil semi-aired region.</title>
        <authorList>
            <person name="Zilli J.E."/>
            <person name="Passos S.R."/>
            <person name="Leite J."/>
            <person name="Baldani J.I."/>
            <person name="Xavier G.R."/>
            <person name="Rumjaneck N.G."/>
            <person name="Simoes-Araujo J.L."/>
        </authorList>
    </citation>
    <scope>NUCLEOTIDE SEQUENCE [LARGE SCALE GENOMIC DNA]</scope>
    <source>
        <strain evidence="9 10">BR3299</strain>
    </source>
</reference>
<dbReference type="Pfam" id="PF13640">
    <property type="entry name" value="2OG-FeII_Oxy_3"/>
    <property type="match status" value="1"/>
</dbReference>
<dbReference type="AlphaFoldDB" id="A0A0H1RMH9"/>
<dbReference type="PATRIC" id="fig|1225564.3.peg.1937"/>
<feature type="binding site" evidence="7">
    <location>
        <position position="162"/>
    </location>
    <ligand>
        <name>2-oxoglutarate</name>
        <dbReference type="ChEBI" id="CHEBI:16810"/>
    </ligand>
</feature>
<dbReference type="HAMAP" id="MF_00657">
    <property type="entry name" value="Hydroxyl_YbiX"/>
    <property type="match status" value="1"/>
</dbReference>
<keyword evidence="2 7" id="KW-0479">Metal-binding</keyword>
<dbReference type="Pfam" id="PF18331">
    <property type="entry name" value="PKHD_C"/>
    <property type="match status" value="1"/>
</dbReference>
<dbReference type="OrthoDB" id="9812472at2"/>
<protein>
    <submittedName>
        <fullName evidence="9">Nuclease PIN</fullName>
    </submittedName>
</protein>
<feature type="domain" description="Fe2OG dioxygenase" evidence="8">
    <location>
        <begin position="76"/>
        <end position="171"/>
    </location>
</feature>
<dbReference type="NCBIfam" id="NF003974">
    <property type="entry name" value="PRK05467.1-3"/>
    <property type="match status" value="1"/>
</dbReference>
<keyword evidence="6 7" id="KW-0408">Iron</keyword>
<dbReference type="GO" id="GO:0031418">
    <property type="term" value="F:L-ascorbic acid binding"/>
    <property type="evidence" value="ECO:0007669"/>
    <property type="project" value="UniProtKB-KW"/>
</dbReference>
<dbReference type="SMART" id="SM00702">
    <property type="entry name" value="P4Hc"/>
    <property type="match status" value="1"/>
</dbReference>